<dbReference type="GO" id="GO:0003676">
    <property type="term" value="F:nucleic acid binding"/>
    <property type="evidence" value="ECO:0007669"/>
    <property type="project" value="InterPro"/>
</dbReference>
<evidence type="ECO:0000313" key="3">
    <source>
        <dbReference type="Proteomes" id="UP000237271"/>
    </source>
</evidence>
<accession>A0A2P4Y6P5</accession>
<proteinExistence type="predicted"/>
<organism evidence="2 3">
    <name type="scientific">Phytophthora palmivora</name>
    <dbReference type="NCBI Taxonomy" id="4796"/>
    <lineage>
        <taxon>Eukaryota</taxon>
        <taxon>Sar</taxon>
        <taxon>Stramenopiles</taxon>
        <taxon>Oomycota</taxon>
        <taxon>Peronosporomycetes</taxon>
        <taxon>Peronosporales</taxon>
        <taxon>Peronosporaceae</taxon>
        <taxon>Phytophthora</taxon>
    </lineage>
</organism>
<keyword evidence="3" id="KW-1185">Reference proteome</keyword>
<dbReference type="Gene3D" id="3.30.420.10">
    <property type="entry name" value="Ribonuclease H-like superfamily/Ribonuclease H"/>
    <property type="match status" value="2"/>
</dbReference>
<dbReference type="Pfam" id="PF17921">
    <property type="entry name" value="Integrase_H2C2"/>
    <property type="match status" value="1"/>
</dbReference>
<dbReference type="Proteomes" id="UP000237271">
    <property type="component" value="Unassembled WGS sequence"/>
</dbReference>
<protein>
    <submittedName>
        <fullName evidence="2">Retrotransposable element</fullName>
    </submittedName>
</protein>
<name>A0A2P4Y6P5_9STRA</name>
<feature type="domain" description="Integrase zinc-binding" evidence="1">
    <location>
        <begin position="59"/>
        <end position="115"/>
    </location>
</feature>
<dbReference type="InterPro" id="IPR012337">
    <property type="entry name" value="RNaseH-like_sf"/>
</dbReference>
<evidence type="ECO:0000259" key="1">
    <source>
        <dbReference type="Pfam" id="PF17921"/>
    </source>
</evidence>
<dbReference type="EMBL" id="NCKW01005117">
    <property type="protein sequence ID" value="POM73480.1"/>
    <property type="molecule type" value="Genomic_DNA"/>
</dbReference>
<dbReference type="FunFam" id="1.10.340.70:FF:000001">
    <property type="entry name" value="Retrovirus-related Pol polyprotein from transposon gypsy-like Protein"/>
    <property type="match status" value="1"/>
</dbReference>
<dbReference type="OrthoDB" id="102286at2759"/>
<dbReference type="Gene3D" id="1.10.340.70">
    <property type="match status" value="1"/>
</dbReference>
<reference evidence="2 3" key="1">
    <citation type="journal article" date="2017" name="Genome Biol. Evol.">
        <title>Phytophthora megakarya and P. palmivora, closely related causal agents of cacao black pod rot, underwent increases in genome sizes and gene numbers by different mechanisms.</title>
        <authorList>
            <person name="Ali S.S."/>
            <person name="Shao J."/>
            <person name="Lary D.J."/>
            <person name="Kronmiller B."/>
            <person name="Shen D."/>
            <person name="Strem M.D."/>
            <person name="Amoako-Attah I."/>
            <person name="Akrofi A.Y."/>
            <person name="Begoude B.A."/>
            <person name="Ten Hoopen G.M."/>
            <person name="Coulibaly K."/>
            <person name="Kebe B.I."/>
            <person name="Melnick R.L."/>
            <person name="Guiltinan M.J."/>
            <person name="Tyler B.M."/>
            <person name="Meinhardt L.W."/>
            <person name="Bailey B.A."/>
        </authorList>
    </citation>
    <scope>NUCLEOTIDE SEQUENCE [LARGE SCALE GENOMIC DNA]</scope>
    <source>
        <strain evidence="3">sbr112.9</strain>
    </source>
</reference>
<dbReference type="PANTHER" id="PTHR47266">
    <property type="entry name" value="ENDONUCLEASE-RELATED"/>
    <property type="match status" value="1"/>
</dbReference>
<comment type="caution">
    <text evidence="2">The sequence shown here is derived from an EMBL/GenBank/DDBJ whole genome shotgun (WGS) entry which is preliminary data.</text>
</comment>
<sequence length="284" mass="33196">MTVAQSAKQMYSRKKELKWLVKSLNDGKKIPHYSIDDAVLYYQTGEYDVPRLYIPDDEYLKNRVICESHDSGSAGHPGFYKTYLVVRQKFYWSKMMKCFQRYVYTCEMCQRNKARQTKPPGLLRSLDVPRDRWVDISMDFIISLPETENGYNVVMVIVDRLTKRAKFIATRTTDDTAEIATDFIKTMSRIMTCQRPLCLAETPSHIQAMASNYYLRGVVNPAQNDWDDYLHLAEIAYNRRVHSTIRMSPFEADLGYVPYMPDDVASDPEFHKLEKSAQEFLLRQ</sequence>
<dbReference type="InterPro" id="IPR041588">
    <property type="entry name" value="Integrase_H2C2"/>
</dbReference>
<dbReference type="InterPro" id="IPR052160">
    <property type="entry name" value="Gypsy_RT_Integrase-like"/>
</dbReference>
<dbReference type="AlphaFoldDB" id="A0A2P4Y6P5"/>
<evidence type="ECO:0000313" key="2">
    <source>
        <dbReference type="EMBL" id="POM73480.1"/>
    </source>
</evidence>
<dbReference type="SUPFAM" id="SSF53098">
    <property type="entry name" value="Ribonuclease H-like"/>
    <property type="match status" value="1"/>
</dbReference>
<gene>
    <name evidence="2" type="ORF">PHPALM_9670</name>
</gene>
<dbReference type="InterPro" id="IPR036397">
    <property type="entry name" value="RNaseH_sf"/>
</dbReference>